<organism evidence="1 2">
    <name type="scientific">Sphingobium phenoxybenzoativorans</name>
    <dbReference type="NCBI Taxonomy" id="1592790"/>
    <lineage>
        <taxon>Bacteria</taxon>
        <taxon>Pseudomonadati</taxon>
        <taxon>Pseudomonadota</taxon>
        <taxon>Alphaproteobacteria</taxon>
        <taxon>Sphingomonadales</taxon>
        <taxon>Sphingomonadaceae</taxon>
        <taxon>Sphingobium</taxon>
    </lineage>
</organism>
<accession>A0A975Q0Y5</accession>
<dbReference type="AlphaFoldDB" id="A0A975Q0Y5"/>
<protein>
    <submittedName>
        <fullName evidence="1">Uncharacterized protein</fullName>
    </submittedName>
</protein>
<keyword evidence="2" id="KW-1185">Reference proteome</keyword>
<dbReference type="KEGG" id="spph:KFK14_19950"/>
<evidence type="ECO:0000313" key="1">
    <source>
        <dbReference type="EMBL" id="QUT05244.1"/>
    </source>
</evidence>
<sequence length="109" mass="11445">MGFTGLYPLPPTKAFMDLSFSRMQERTAAEATPLLSLDLPVLLAACAASQSASPTVRAVESLEHENAPEGDRIAVLTEVFAPRGGAAQDLSVLGGAFNILISEQLMVGK</sequence>
<dbReference type="EMBL" id="CP073910">
    <property type="protein sequence ID" value="QUT05244.1"/>
    <property type="molecule type" value="Genomic_DNA"/>
</dbReference>
<reference evidence="1" key="1">
    <citation type="submission" date="2021-04" db="EMBL/GenBank/DDBJ databases">
        <title>Isolation of p-tert-butylphenol degrading bacteria Sphingobium phenoxybenzoativorans Tas13 from active sludge.</title>
        <authorList>
            <person name="Li Y."/>
        </authorList>
    </citation>
    <scope>NUCLEOTIDE SEQUENCE</scope>
    <source>
        <strain evidence="1">Tas13</strain>
    </source>
</reference>
<dbReference type="Proteomes" id="UP000681425">
    <property type="component" value="Chromosome"/>
</dbReference>
<dbReference type="RefSeq" id="WP_212608925.1">
    <property type="nucleotide sequence ID" value="NZ_CP073910.1"/>
</dbReference>
<name>A0A975Q0Y5_9SPHN</name>
<gene>
    <name evidence="1" type="ORF">KFK14_19950</name>
</gene>
<proteinExistence type="predicted"/>
<evidence type="ECO:0000313" key="2">
    <source>
        <dbReference type="Proteomes" id="UP000681425"/>
    </source>
</evidence>